<feature type="domain" description="Cytochrome b5 heme-binding" evidence="2">
    <location>
        <begin position="19"/>
        <end position="132"/>
    </location>
</feature>
<dbReference type="Gene3D" id="3.10.120.10">
    <property type="entry name" value="Cytochrome b5-like heme/steroid binding domain"/>
    <property type="match status" value="1"/>
</dbReference>
<sequence length="137" mass="15359">MSFEPKEKVELDPPKDDVISHEYLSKCDGTNPEYPTYVAIKGTVFDVSGNKSYGPEGGYKGIPRTQFANPLITDDVCKVFAGKDASRALAQSSLKPEECRPDWRDLGETEKKTLNDWHTYFSKRYNIKGTVEGATNM</sequence>
<dbReference type="PANTHER" id="PTHR10281:SF115">
    <property type="entry name" value="BINDING PROTEIN, PUTATIVE (AFU_ORTHOLOGUE AFUA_4G06240)-RELATED"/>
    <property type="match status" value="1"/>
</dbReference>
<dbReference type="InterPro" id="IPR050577">
    <property type="entry name" value="MAPR/NEUFC/NENF-like"/>
</dbReference>
<gene>
    <name evidence="3" type="ORF">LTR09_002758</name>
</gene>
<dbReference type="InterPro" id="IPR001199">
    <property type="entry name" value="Cyt_B5-like_heme/steroid-bd"/>
</dbReference>
<accession>A0AAJ0GEZ6</accession>
<reference evidence="3" key="1">
    <citation type="submission" date="2023-04" db="EMBL/GenBank/DDBJ databases">
        <title>Black Yeasts Isolated from many extreme environments.</title>
        <authorList>
            <person name="Coleine C."/>
            <person name="Stajich J.E."/>
            <person name="Selbmann L."/>
        </authorList>
    </citation>
    <scope>NUCLEOTIDE SEQUENCE</scope>
    <source>
        <strain evidence="3">CCFEE 5312</strain>
    </source>
</reference>
<dbReference type="Proteomes" id="UP001271007">
    <property type="component" value="Unassembled WGS sequence"/>
</dbReference>
<dbReference type="InterPro" id="IPR036400">
    <property type="entry name" value="Cyt_B5-like_heme/steroid_sf"/>
</dbReference>
<evidence type="ECO:0000259" key="2">
    <source>
        <dbReference type="SMART" id="SM01117"/>
    </source>
</evidence>
<dbReference type="SUPFAM" id="SSF55856">
    <property type="entry name" value="Cytochrome b5-like heme/steroid binding domain"/>
    <property type="match status" value="1"/>
</dbReference>
<dbReference type="SMART" id="SM01117">
    <property type="entry name" value="Cyt-b5"/>
    <property type="match status" value="1"/>
</dbReference>
<dbReference type="GO" id="GO:0005783">
    <property type="term" value="C:endoplasmic reticulum"/>
    <property type="evidence" value="ECO:0007669"/>
    <property type="project" value="TreeGrafter"/>
</dbReference>
<dbReference type="PANTHER" id="PTHR10281">
    <property type="entry name" value="MEMBRANE-ASSOCIATED PROGESTERONE RECEPTOR COMPONENT-RELATED"/>
    <property type="match status" value="1"/>
</dbReference>
<dbReference type="GO" id="GO:0016020">
    <property type="term" value="C:membrane"/>
    <property type="evidence" value="ECO:0007669"/>
    <property type="project" value="TreeGrafter"/>
</dbReference>
<name>A0AAJ0GEZ6_9PEZI</name>
<dbReference type="EMBL" id="JAWDJX010000006">
    <property type="protein sequence ID" value="KAK3056251.1"/>
    <property type="molecule type" value="Genomic_DNA"/>
</dbReference>
<evidence type="ECO:0000313" key="3">
    <source>
        <dbReference type="EMBL" id="KAK3056251.1"/>
    </source>
</evidence>
<proteinExistence type="inferred from homology"/>
<dbReference type="AlphaFoldDB" id="A0AAJ0GEZ6"/>
<comment type="caution">
    <text evidence="3">The sequence shown here is derived from an EMBL/GenBank/DDBJ whole genome shotgun (WGS) entry which is preliminary data.</text>
</comment>
<organism evidence="3 4">
    <name type="scientific">Extremus antarcticus</name>
    <dbReference type="NCBI Taxonomy" id="702011"/>
    <lineage>
        <taxon>Eukaryota</taxon>
        <taxon>Fungi</taxon>
        <taxon>Dikarya</taxon>
        <taxon>Ascomycota</taxon>
        <taxon>Pezizomycotina</taxon>
        <taxon>Dothideomycetes</taxon>
        <taxon>Dothideomycetidae</taxon>
        <taxon>Mycosphaerellales</taxon>
        <taxon>Extremaceae</taxon>
        <taxon>Extremus</taxon>
    </lineage>
</organism>
<keyword evidence="4" id="KW-1185">Reference proteome</keyword>
<evidence type="ECO:0000256" key="1">
    <source>
        <dbReference type="ARBA" id="ARBA00038357"/>
    </source>
</evidence>
<comment type="similarity">
    <text evidence="1">Belongs to the cytochrome b5 family. MAPR subfamily.</text>
</comment>
<protein>
    <recommendedName>
        <fullName evidence="2">Cytochrome b5 heme-binding domain-containing protein</fullName>
    </recommendedName>
</protein>
<evidence type="ECO:0000313" key="4">
    <source>
        <dbReference type="Proteomes" id="UP001271007"/>
    </source>
</evidence>